<keyword evidence="3" id="KW-1185">Reference proteome</keyword>
<name>A0A8S1DSH0_9INSE</name>
<feature type="chain" id="PRO_5035878981" description="Kazal-like domain-containing protein" evidence="1">
    <location>
        <begin position="23"/>
        <end position="82"/>
    </location>
</feature>
<gene>
    <name evidence="2" type="ORF">CLODIP_2_CD07534</name>
</gene>
<dbReference type="OrthoDB" id="2352658at2759"/>
<dbReference type="Proteomes" id="UP000494165">
    <property type="component" value="Unassembled WGS sequence"/>
</dbReference>
<protein>
    <recommendedName>
        <fullName evidence="4">Kazal-like domain-containing protein</fullName>
    </recommendedName>
</protein>
<dbReference type="Gene3D" id="3.30.60.30">
    <property type="match status" value="1"/>
</dbReference>
<sequence>MAIRYTGIFAMVACVLIVGAQAIGDQIVGPENKCGCIETLEPVCGKTSTGVFKYFGNQCRMDCENRWLLLDFVKTDMSYCIL</sequence>
<evidence type="ECO:0000256" key="1">
    <source>
        <dbReference type="SAM" id="SignalP"/>
    </source>
</evidence>
<dbReference type="AlphaFoldDB" id="A0A8S1DSH0"/>
<comment type="caution">
    <text evidence="2">The sequence shown here is derived from an EMBL/GenBank/DDBJ whole genome shotgun (WGS) entry which is preliminary data.</text>
</comment>
<evidence type="ECO:0000313" key="2">
    <source>
        <dbReference type="EMBL" id="CAB3383472.1"/>
    </source>
</evidence>
<accession>A0A8S1DSH0</accession>
<keyword evidence="1" id="KW-0732">Signal</keyword>
<evidence type="ECO:0000313" key="3">
    <source>
        <dbReference type="Proteomes" id="UP000494165"/>
    </source>
</evidence>
<evidence type="ECO:0008006" key="4">
    <source>
        <dbReference type="Google" id="ProtNLM"/>
    </source>
</evidence>
<feature type="signal peptide" evidence="1">
    <location>
        <begin position="1"/>
        <end position="22"/>
    </location>
</feature>
<reference evidence="2 3" key="1">
    <citation type="submission" date="2020-04" db="EMBL/GenBank/DDBJ databases">
        <authorList>
            <person name="Alioto T."/>
            <person name="Alioto T."/>
            <person name="Gomez Garrido J."/>
        </authorList>
    </citation>
    <scope>NUCLEOTIDE SEQUENCE [LARGE SCALE GENOMIC DNA]</scope>
</reference>
<proteinExistence type="predicted"/>
<dbReference type="EMBL" id="CADEPI010000311">
    <property type="protein sequence ID" value="CAB3383472.1"/>
    <property type="molecule type" value="Genomic_DNA"/>
</dbReference>
<organism evidence="2 3">
    <name type="scientific">Cloeon dipterum</name>
    <dbReference type="NCBI Taxonomy" id="197152"/>
    <lineage>
        <taxon>Eukaryota</taxon>
        <taxon>Metazoa</taxon>
        <taxon>Ecdysozoa</taxon>
        <taxon>Arthropoda</taxon>
        <taxon>Hexapoda</taxon>
        <taxon>Insecta</taxon>
        <taxon>Pterygota</taxon>
        <taxon>Palaeoptera</taxon>
        <taxon>Ephemeroptera</taxon>
        <taxon>Pisciforma</taxon>
        <taxon>Baetidae</taxon>
        <taxon>Cloeon</taxon>
    </lineage>
</organism>